<dbReference type="InterPro" id="IPR008775">
    <property type="entry name" value="Phytyl_CoA_dOase-like"/>
</dbReference>
<name>A0ABT8SC17_9BURK</name>
<feature type="region of interest" description="Disordered" evidence="2">
    <location>
        <begin position="282"/>
        <end position="306"/>
    </location>
</feature>
<organism evidence="3 4">
    <name type="scientific">Variovorax ginsengisoli</name>
    <dbReference type="NCBI Taxonomy" id="363844"/>
    <lineage>
        <taxon>Bacteria</taxon>
        <taxon>Pseudomonadati</taxon>
        <taxon>Pseudomonadota</taxon>
        <taxon>Betaproteobacteria</taxon>
        <taxon>Burkholderiales</taxon>
        <taxon>Comamonadaceae</taxon>
        <taxon>Variovorax</taxon>
    </lineage>
</organism>
<keyword evidence="4" id="KW-1185">Reference proteome</keyword>
<dbReference type="GO" id="GO:0051213">
    <property type="term" value="F:dioxygenase activity"/>
    <property type="evidence" value="ECO:0007669"/>
    <property type="project" value="UniProtKB-KW"/>
</dbReference>
<feature type="compositionally biased region" description="Polar residues" evidence="2">
    <location>
        <begin position="292"/>
        <end position="306"/>
    </location>
</feature>
<dbReference type="PANTHER" id="PTHR20883:SF48">
    <property type="entry name" value="ECTOINE DIOXYGENASE"/>
    <property type="match status" value="1"/>
</dbReference>
<dbReference type="Proteomes" id="UP001169027">
    <property type="component" value="Unassembled WGS sequence"/>
</dbReference>
<dbReference type="Pfam" id="PF05721">
    <property type="entry name" value="PhyH"/>
    <property type="match status" value="1"/>
</dbReference>
<accession>A0ABT8SC17</accession>
<dbReference type="Gene3D" id="2.60.120.620">
    <property type="entry name" value="q2cbj1_9rhob like domain"/>
    <property type="match status" value="1"/>
</dbReference>
<evidence type="ECO:0000256" key="1">
    <source>
        <dbReference type="ARBA" id="ARBA00001954"/>
    </source>
</evidence>
<dbReference type="RefSeq" id="WP_301813662.1">
    <property type="nucleotide sequence ID" value="NZ_JAUJZH010000022.1"/>
</dbReference>
<dbReference type="SUPFAM" id="SSF51197">
    <property type="entry name" value="Clavaminate synthase-like"/>
    <property type="match status" value="1"/>
</dbReference>
<evidence type="ECO:0000313" key="4">
    <source>
        <dbReference type="Proteomes" id="UP001169027"/>
    </source>
</evidence>
<evidence type="ECO:0000313" key="3">
    <source>
        <dbReference type="EMBL" id="MDO1535834.1"/>
    </source>
</evidence>
<gene>
    <name evidence="3" type="ORF">Q2T77_26465</name>
</gene>
<protein>
    <submittedName>
        <fullName evidence="3">Phytanoyl-CoA dioxygenase family protein</fullName>
    </submittedName>
</protein>
<sequence length="306" mass="33955">MNQVAQAHLEALANEGYSVIRGGIPPGEVDMLLASMRDLNANRPQAGDDDQPFLNRGHDTLYNLQREDVGFFRAFTGKPLLMRILSGLLNDAWYRQIPADQPNFILRALAGRSSGAKPMPLHIDSFVPSSGKHCIACQVAIVLEDQTQQRGCTVLVPGSHLSDRYADQSAMSDAIPVETRAGDIVIWDSRIWDGALGNSTGASRWSLIATFVRWWMKQNFDITGTLPEPIYEVLTDDEKAVLGYCSLPPRDELERSDMKTGHDQLEPTVAAYRSRAVEIDLPSDMRGPRTSVVRQHQESPSRCLNP</sequence>
<proteinExistence type="predicted"/>
<keyword evidence="3" id="KW-0223">Dioxygenase</keyword>
<reference evidence="3" key="1">
    <citation type="submission" date="2023-06" db="EMBL/GenBank/DDBJ databases">
        <authorList>
            <person name="Jiang Y."/>
            <person name="Liu Q."/>
        </authorList>
    </citation>
    <scope>NUCLEOTIDE SEQUENCE</scope>
    <source>
        <strain evidence="3">CGMCC 1.12090</strain>
    </source>
</reference>
<comment type="cofactor">
    <cofactor evidence="1">
        <name>Fe(2+)</name>
        <dbReference type="ChEBI" id="CHEBI:29033"/>
    </cofactor>
</comment>
<comment type="caution">
    <text evidence="3">The sequence shown here is derived from an EMBL/GenBank/DDBJ whole genome shotgun (WGS) entry which is preliminary data.</text>
</comment>
<evidence type="ECO:0000256" key="2">
    <source>
        <dbReference type="SAM" id="MobiDB-lite"/>
    </source>
</evidence>
<keyword evidence="3" id="KW-0560">Oxidoreductase</keyword>
<dbReference type="PANTHER" id="PTHR20883">
    <property type="entry name" value="PHYTANOYL-COA DIOXYGENASE DOMAIN CONTAINING 1"/>
    <property type="match status" value="1"/>
</dbReference>
<dbReference type="EMBL" id="JAUKVY010000022">
    <property type="protein sequence ID" value="MDO1535834.1"/>
    <property type="molecule type" value="Genomic_DNA"/>
</dbReference>